<feature type="domain" description="DUF3492" evidence="1">
    <location>
        <begin position="17"/>
        <end position="296"/>
    </location>
</feature>
<dbReference type="CDD" id="cd03813">
    <property type="entry name" value="GT4-like"/>
    <property type="match status" value="1"/>
</dbReference>
<evidence type="ECO:0000313" key="2">
    <source>
        <dbReference type="EMBL" id="GGD05841.1"/>
    </source>
</evidence>
<dbReference type="NCBIfam" id="NF038011">
    <property type="entry name" value="PelF"/>
    <property type="match status" value="1"/>
</dbReference>
<dbReference type="Proteomes" id="UP000638188">
    <property type="component" value="Unassembled WGS sequence"/>
</dbReference>
<dbReference type="Gene3D" id="3.40.50.2000">
    <property type="entry name" value="Glycogen Phosphorylase B"/>
    <property type="match status" value="2"/>
</dbReference>
<dbReference type="Pfam" id="PF13692">
    <property type="entry name" value="Glyco_trans_1_4"/>
    <property type="match status" value="1"/>
</dbReference>
<dbReference type="PANTHER" id="PTHR12526:SF608">
    <property type="entry name" value="PELF"/>
    <property type="match status" value="1"/>
</dbReference>
<sequence length="512" mass="57087">MTDQNRSGPVAQHGDQADVCLLLEGTWPYVRGGVSGWINQIILGLPNVTFSVLFIGGQRESYGERHYVIPPNVKHIEEVFIEDAWQFAPRAEQAPSDGSVRDLANMYRYFHHPQKPDEITGDAVLGALASGQLTMQDVLRSRASWEAITEGYLNHCSDPSFINYFWTMRTMQSPMVMIAEAAARMPRARLLHAISTGYAGLAGCILKRRWQCKFILSEHGIYTKERKIDLAQASWIAENADEALNSSLDPSSGYIRSMWIRFFERIGLMVYRNADPIIALYDGNRQRQVLDGADPDRTRVIPNGIDLERWNALRQTRAEGIAPVVGLIGRVVPIKDVKTFIRAMRTIVSELPEMEGWIIGPEDEDIEYAAECHSLVASMGLEKNVRFLGFQKADEIIPRLGVMVLTSISEAQPLVILEAWCAGTPVVSSDVGSCRELIEGGTAEDRDLGQAGEVVAIADPQATASAVLRLLRNPERWQTAQTAGVARANRYYGEALMLERYRKLYSNSMGNL</sequence>
<dbReference type="InterPro" id="IPR047691">
    <property type="entry name" value="PelF-like"/>
</dbReference>
<dbReference type="SUPFAM" id="SSF53756">
    <property type="entry name" value="UDP-Glycosyltransferase/glycogen phosphorylase"/>
    <property type="match status" value="1"/>
</dbReference>
<dbReference type="EMBL" id="BMFF01000005">
    <property type="protein sequence ID" value="GGD05841.1"/>
    <property type="molecule type" value="Genomic_DNA"/>
</dbReference>
<proteinExistence type="predicted"/>
<reference evidence="3" key="1">
    <citation type="journal article" date="2019" name="Int. J. Syst. Evol. Microbiol.">
        <title>The Global Catalogue of Microorganisms (GCM) 10K type strain sequencing project: providing services to taxonomists for standard genome sequencing and annotation.</title>
        <authorList>
            <consortium name="The Broad Institute Genomics Platform"/>
            <consortium name="The Broad Institute Genome Sequencing Center for Infectious Disease"/>
            <person name="Wu L."/>
            <person name="Ma J."/>
        </authorList>
    </citation>
    <scope>NUCLEOTIDE SEQUENCE [LARGE SCALE GENOMIC DNA]</scope>
    <source>
        <strain evidence="3">CGMCC 1.12482</strain>
    </source>
</reference>
<name>A0ABQ1PWK2_9GAMM</name>
<keyword evidence="3" id="KW-1185">Reference proteome</keyword>
<gene>
    <name evidence="2" type="primary">pelF</name>
    <name evidence="2" type="ORF">GCM10007418_26080</name>
</gene>
<comment type="caution">
    <text evidence="2">The sequence shown here is derived from an EMBL/GenBank/DDBJ whole genome shotgun (WGS) entry which is preliminary data.</text>
</comment>
<accession>A0ABQ1PWK2</accession>
<organism evidence="2 3">
    <name type="scientific">Halopseudomonas salina</name>
    <dbReference type="NCBI Taxonomy" id="1323744"/>
    <lineage>
        <taxon>Bacteria</taxon>
        <taxon>Pseudomonadati</taxon>
        <taxon>Pseudomonadota</taxon>
        <taxon>Gammaproteobacteria</taxon>
        <taxon>Pseudomonadales</taxon>
        <taxon>Pseudomonadaceae</taxon>
        <taxon>Halopseudomonas</taxon>
    </lineage>
</organism>
<evidence type="ECO:0000313" key="3">
    <source>
        <dbReference type="Proteomes" id="UP000638188"/>
    </source>
</evidence>
<dbReference type="InterPro" id="IPR022622">
    <property type="entry name" value="DUF3492"/>
</dbReference>
<dbReference type="RefSeq" id="WP_150278048.1">
    <property type="nucleotide sequence ID" value="NZ_BMFF01000005.1"/>
</dbReference>
<dbReference type="Pfam" id="PF11997">
    <property type="entry name" value="DUF3492"/>
    <property type="match status" value="1"/>
</dbReference>
<evidence type="ECO:0000259" key="1">
    <source>
        <dbReference type="Pfam" id="PF11997"/>
    </source>
</evidence>
<dbReference type="PANTHER" id="PTHR12526">
    <property type="entry name" value="GLYCOSYLTRANSFERASE"/>
    <property type="match status" value="1"/>
</dbReference>
<protein>
    <submittedName>
        <fullName evidence="2">Pellicle/biofilm biosynthesis glycosyltransferase PelF</fullName>
    </submittedName>
</protein>